<evidence type="ECO:0000313" key="2">
    <source>
        <dbReference type="Proteomes" id="UP000824469"/>
    </source>
</evidence>
<dbReference type="AlphaFoldDB" id="A0AA38F9X1"/>
<organism evidence="1 2">
    <name type="scientific">Taxus chinensis</name>
    <name type="common">Chinese yew</name>
    <name type="synonym">Taxus wallichiana var. chinensis</name>
    <dbReference type="NCBI Taxonomy" id="29808"/>
    <lineage>
        <taxon>Eukaryota</taxon>
        <taxon>Viridiplantae</taxon>
        <taxon>Streptophyta</taxon>
        <taxon>Embryophyta</taxon>
        <taxon>Tracheophyta</taxon>
        <taxon>Spermatophyta</taxon>
        <taxon>Pinopsida</taxon>
        <taxon>Pinidae</taxon>
        <taxon>Conifers II</taxon>
        <taxon>Cupressales</taxon>
        <taxon>Taxaceae</taxon>
        <taxon>Taxus</taxon>
    </lineage>
</organism>
<feature type="non-terminal residue" evidence="1">
    <location>
        <position position="1"/>
    </location>
</feature>
<keyword evidence="2" id="KW-1185">Reference proteome</keyword>
<protein>
    <submittedName>
        <fullName evidence="1">Uncharacterized protein</fullName>
    </submittedName>
</protein>
<reference evidence="1 2" key="1">
    <citation type="journal article" date="2021" name="Nat. Plants">
        <title>The Taxus genome provides insights into paclitaxel biosynthesis.</title>
        <authorList>
            <person name="Xiong X."/>
            <person name="Gou J."/>
            <person name="Liao Q."/>
            <person name="Li Y."/>
            <person name="Zhou Q."/>
            <person name="Bi G."/>
            <person name="Li C."/>
            <person name="Du R."/>
            <person name="Wang X."/>
            <person name="Sun T."/>
            <person name="Guo L."/>
            <person name="Liang H."/>
            <person name="Lu P."/>
            <person name="Wu Y."/>
            <person name="Zhang Z."/>
            <person name="Ro D.K."/>
            <person name="Shang Y."/>
            <person name="Huang S."/>
            <person name="Yan J."/>
        </authorList>
    </citation>
    <scope>NUCLEOTIDE SEQUENCE [LARGE SCALE GENOMIC DNA]</scope>
    <source>
        <strain evidence="1">Ta-2019</strain>
    </source>
</reference>
<dbReference type="Proteomes" id="UP000824469">
    <property type="component" value="Unassembled WGS sequence"/>
</dbReference>
<feature type="non-terminal residue" evidence="1">
    <location>
        <position position="78"/>
    </location>
</feature>
<accession>A0AA38F9X1</accession>
<comment type="caution">
    <text evidence="1">The sequence shown here is derived from an EMBL/GenBank/DDBJ whole genome shotgun (WGS) entry which is preliminary data.</text>
</comment>
<gene>
    <name evidence="1" type="ORF">KI387_040424</name>
</gene>
<evidence type="ECO:0000313" key="1">
    <source>
        <dbReference type="EMBL" id="KAH9294370.1"/>
    </source>
</evidence>
<name>A0AA38F9X1_TAXCH</name>
<proteinExistence type="predicted"/>
<dbReference type="EMBL" id="JAHRHJ020000177">
    <property type="protein sequence ID" value="KAH9294370.1"/>
    <property type="molecule type" value="Genomic_DNA"/>
</dbReference>
<sequence length="78" mass="8791">RKTHLFLVSPNQMIRVIMKYVNYSLMAQRVGNEVEEEILAKYEGAWARGIPVIEGCARKKCAGGRVKKAHGSRSACER</sequence>